<protein>
    <submittedName>
        <fullName evidence="1">Uncharacterized protein</fullName>
    </submittedName>
</protein>
<reference evidence="1" key="1">
    <citation type="submission" date="2023-08" db="EMBL/GenBank/DDBJ databases">
        <title>A de novo genome assembly of Solanum verrucosum Schlechtendal, a Mexican diploid species geographically isolated from the other diploid A-genome species in potato relatives.</title>
        <authorList>
            <person name="Hosaka K."/>
        </authorList>
    </citation>
    <scope>NUCLEOTIDE SEQUENCE</scope>
    <source>
        <tissue evidence="1">Young leaves</tissue>
    </source>
</reference>
<dbReference type="Proteomes" id="UP001234989">
    <property type="component" value="Chromosome 9"/>
</dbReference>
<accession>A0AAF0UI84</accession>
<keyword evidence="2" id="KW-1185">Reference proteome</keyword>
<dbReference type="EMBL" id="CP133620">
    <property type="protein sequence ID" value="WMV46627.1"/>
    <property type="molecule type" value="Genomic_DNA"/>
</dbReference>
<gene>
    <name evidence="1" type="ORF">MTR67_040012</name>
</gene>
<proteinExistence type="predicted"/>
<evidence type="ECO:0000313" key="1">
    <source>
        <dbReference type="EMBL" id="WMV46627.1"/>
    </source>
</evidence>
<evidence type="ECO:0000313" key="2">
    <source>
        <dbReference type="Proteomes" id="UP001234989"/>
    </source>
</evidence>
<organism evidence="1 2">
    <name type="scientific">Solanum verrucosum</name>
    <dbReference type="NCBI Taxonomy" id="315347"/>
    <lineage>
        <taxon>Eukaryota</taxon>
        <taxon>Viridiplantae</taxon>
        <taxon>Streptophyta</taxon>
        <taxon>Embryophyta</taxon>
        <taxon>Tracheophyta</taxon>
        <taxon>Spermatophyta</taxon>
        <taxon>Magnoliopsida</taxon>
        <taxon>eudicotyledons</taxon>
        <taxon>Gunneridae</taxon>
        <taxon>Pentapetalae</taxon>
        <taxon>asterids</taxon>
        <taxon>lamiids</taxon>
        <taxon>Solanales</taxon>
        <taxon>Solanaceae</taxon>
        <taxon>Solanoideae</taxon>
        <taxon>Solaneae</taxon>
        <taxon>Solanum</taxon>
    </lineage>
</organism>
<name>A0AAF0UI84_SOLVR</name>
<sequence>MLLQSCLPQFW</sequence>